<reference evidence="1" key="1">
    <citation type="submission" date="2022-11" db="EMBL/GenBank/DDBJ databases">
        <authorList>
            <person name="Petersen C."/>
        </authorList>
    </citation>
    <scope>NUCLEOTIDE SEQUENCE</scope>
    <source>
        <strain evidence="1">IBT 34128</strain>
    </source>
</reference>
<dbReference type="RefSeq" id="XP_056507734.1">
    <property type="nucleotide sequence ID" value="XM_056659441.1"/>
</dbReference>
<dbReference type="OrthoDB" id="3431997at2759"/>
<evidence type="ECO:0000313" key="2">
    <source>
        <dbReference type="Proteomes" id="UP001141434"/>
    </source>
</evidence>
<protein>
    <submittedName>
        <fullName evidence="1">Uncharacterized protein</fullName>
    </submittedName>
</protein>
<gene>
    <name evidence="1" type="ORF">NUU61_008916</name>
</gene>
<dbReference type="EMBL" id="JAPMSZ010000011">
    <property type="protein sequence ID" value="KAJ5084337.1"/>
    <property type="molecule type" value="Genomic_DNA"/>
</dbReference>
<keyword evidence="2" id="KW-1185">Reference proteome</keyword>
<dbReference type="AlphaFoldDB" id="A0A9W9EM40"/>
<reference evidence="1" key="2">
    <citation type="journal article" date="2023" name="IMA Fungus">
        <title>Comparative genomic study of the Penicillium genus elucidates a diverse pangenome and 15 lateral gene transfer events.</title>
        <authorList>
            <person name="Petersen C."/>
            <person name="Sorensen T."/>
            <person name="Nielsen M.R."/>
            <person name="Sondergaard T.E."/>
            <person name="Sorensen J.L."/>
            <person name="Fitzpatrick D.A."/>
            <person name="Frisvad J.C."/>
            <person name="Nielsen K.L."/>
        </authorList>
    </citation>
    <scope>NUCLEOTIDE SEQUENCE</scope>
    <source>
        <strain evidence="1">IBT 34128</strain>
    </source>
</reference>
<dbReference type="GeneID" id="81398610"/>
<organism evidence="1 2">
    <name type="scientific">Penicillium alfredii</name>
    <dbReference type="NCBI Taxonomy" id="1506179"/>
    <lineage>
        <taxon>Eukaryota</taxon>
        <taxon>Fungi</taxon>
        <taxon>Dikarya</taxon>
        <taxon>Ascomycota</taxon>
        <taxon>Pezizomycotina</taxon>
        <taxon>Eurotiomycetes</taxon>
        <taxon>Eurotiomycetidae</taxon>
        <taxon>Eurotiales</taxon>
        <taxon>Aspergillaceae</taxon>
        <taxon>Penicillium</taxon>
    </lineage>
</organism>
<name>A0A9W9EM40_9EURO</name>
<accession>A0A9W9EM40</accession>
<proteinExistence type="predicted"/>
<dbReference type="Proteomes" id="UP001141434">
    <property type="component" value="Unassembled WGS sequence"/>
</dbReference>
<evidence type="ECO:0000313" key="1">
    <source>
        <dbReference type="EMBL" id="KAJ5084337.1"/>
    </source>
</evidence>
<sequence length="213" mass="24170">MAESQFQLESSSRLYHVYKTSFQRHYDIKSDDQPLCHGEVSLFTPNKPDLILHAGANNQAPVVAVCKFLKLSGSYKLGLGDPDDLHNVQWEDMTRENTLGSKYRFEMTLPSLGDGPGERRSFWWKRTRTVAVDGAAPPKWWSDRNYKLVDEQTEQVLAVFTSERTYHKCGKIQVMVEYGKNFDTMIFISCLTMYEKDKRRDNRGAGSGGGGGG</sequence>
<comment type="caution">
    <text evidence="1">The sequence shown here is derived from an EMBL/GenBank/DDBJ whole genome shotgun (WGS) entry which is preliminary data.</text>
</comment>